<dbReference type="CDD" id="cd07377">
    <property type="entry name" value="WHTH_GntR"/>
    <property type="match status" value="1"/>
</dbReference>
<dbReference type="RefSeq" id="WP_367920286.1">
    <property type="nucleotide sequence ID" value="NZ_BAABAC010000028.1"/>
</dbReference>
<protein>
    <submittedName>
        <fullName evidence="5">FadR/GntR family transcriptional regulator</fullName>
    </submittedName>
</protein>
<dbReference type="InterPro" id="IPR000524">
    <property type="entry name" value="Tscrpt_reg_HTH_GntR"/>
</dbReference>
<name>A0ABW3W9D7_9ACTN</name>
<dbReference type="PROSITE" id="PS50949">
    <property type="entry name" value="HTH_GNTR"/>
    <property type="match status" value="1"/>
</dbReference>
<dbReference type="SMART" id="SM00345">
    <property type="entry name" value="HTH_GNTR"/>
    <property type="match status" value="1"/>
</dbReference>
<keyword evidence="6" id="KW-1185">Reference proteome</keyword>
<comment type="caution">
    <text evidence="5">The sequence shown here is derived from an EMBL/GenBank/DDBJ whole genome shotgun (WGS) entry which is preliminary data.</text>
</comment>
<dbReference type="InterPro" id="IPR036388">
    <property type="entry name" value="WH-like_DNA-bd_sf"/>
</dbReference>
<dbReference type="Proteomes" id="UP001597229">
    <property type="component" value="Unassembled WGS sequence"/>
</dbReference>
<evidence type="ECO:0000313" key="6">
    <source>
        <dbReference type="Proteomes" id="UP001597229"/>
    </source>
</evidence>
<dbReference type="Pfam" id="PF07729">
    <property type="entry name" value="FCD"/>
    <property type="match status" value="1"/>
</dbReference>
<dbReference type="PANTHER" id="PTHR43537:SF24">
    <property type="entry name" value="GLUCONATE OPERON TRANSCRIPTIONAL REPRESSOR"/>
    <property type="match status" value="1"/>
</dbReference>
<evidence type="ECO:0000256" key="2">
    <source>
        <dbReference type="ARBA" id="ARBA00023125"/>
    </source>
</evidence>
<gene>
    <name evidence="5" type="ORF">ACFQ3F_25550</name>
</gene>
<evidence type="ECO:0000256" key="1">
    <source>
        <dbReference type="ARBA" id="ARBA00023015"/>
    </source>
</evidence>
<dbReference type="SUPFAM" id="SSF48008">
    <property type="entry name" value="GntR ligand-binding domain-like"/>
    <property type="match status" value="1"/>
</dbReference>
<feature type="domain" description="HTH gntR-type" evidence="4">
    <location>
        <begin position="9"/>
        <end position="77"/>
    </location>
</feature>
<dbReference type="Pfam" id="PF00392">
    <property type="entry name" value="GntR"/>
    <property type="match status" value="1"/>
</dbReference>
<evidence type="ECO:0000256" key="3">
    <source>
        <dbReference type="ARBA" id="ARBA00023163"/>
    </source>
</evidence>
<accession>A0ABW3W9D7</accession>
<keyword evidence="2" id="KW-0238">DNA-binding</keyword>
<proteinExistence type="predicted"/>
<keyword evidence="3" id="KW-0804">Transcription</keyword>
<evidence type="ECO:0000259" key="4">
    <source>
        <dbReference type="PROSITE" id="PS50949"/>
    </source>
</evidence>
<dbReference type="SUPFAM" id="SSF46785">
    <property type="entry name" value="Winged helix' DNA-binding domain"/>
    <property type="match status" value="1"/>
</dbReference>
<dbReference type="SMART" id="SM00895">
    <property type="entry name" value="FCD"/>
    <property type="match status" value="1"/>
</dbReference>
<keyword evidence="1" id="KW-0805">Transcription regulation</keyword>
<organism evidence="5 6">
    <name type="scientific">Nocardioides ginsengisoli</name>
    <dbReference type="NCBI Taxonomy" id="363868"/>
    <lineage>
        <taxon>Bacteria</taxon>
        <taxon>Bacillati</taxon>
        <taxon>Actinomycetota</taxon>
        <taxon>Actinomycetes</taxon>
        <taxon>Propionibacteriales</taxon>
        <taxon>Nocardioidaceae</taxon>
        <taxon>Nocardioides</taxon>
    </lineage>
</organism>
<reference evidence="6" key="1">
    <citation type="journal article" date="2019" name="Int. J. Syst. Evol. Microbiol.">
        <title>The Global Catalogue of Microorganisms (GCM) 10K type strain sequencing project: providing services to taxonomists for standard genome sequencing and annotation.</title>
        <authorList>
            <consortium name="The Broad Institute Genomics Platform"/>
            <consortium name="The Broad Institute Genome Sequencing Center for Infectious Disease"/>
            <person name="Wu L."/>
            <person name="Ma J."/>
        </authorList>
    </citation>
    <scope>NUCLEOTIDE SEQUENCE [LARGE SCALE GENOMIC DNA]</scope>
    <source>
        <strain evidence="6">CCUG 52478</strain>
    </source>
</reference>
<dbReference type="InterPro" id="IPR036390">
    <property type="entry name" value="WH_DNA-bd_sf"/>
</dbReference>
<dbReference type="EMBL" id="JBHTLX010000034">
    <property type="protein sequence ID" value="MFD1251180.1"/>
    <property type="molecule type" value="Genomic_DNA"/>
</dbReference>
<dbReference type="PRINTS" id="PR00035">
    <property type="entry name" value="HTHGNTR"/>
</dbReference>
<dbReference type="Gene3D" id="1.10.10.10">
    <property type="entry name" value="Winged helix-like DNA-binding domain superfamily/Winged helix DNA-binding domain"/>
    <property type="match status" value="1"/>
</dbReference>
<dbReference type="InterPro" id="IPR011711">
    <property type="entry name" value="GntR_C"/>
</dbReference>
<dbReference type="PANTHER" id="PTHR43537">
    <property type="entry name" value="TRANSCRIPTIONAL REGULATOR, GNTR FAMILY"/>
    <property type="match status" value="1"/>
</dbReference>
<dbReference type="Gene3D" id="1.20.120.530">
    <property type="entry name" value="GntR ligand-binding domain-like"/>
    <property type="match status" value="1"/>
</dbReference>
<evidence type="ECO:0000313" key="5">
    <source>
        <dbReference type="EMBL" id="MFD1251180.1"/>
    </source>
</evidence>
<dbReference type="InterPro" id="IPR008920">
    <property type="entry name" value="TF_FadR/GntR_C"/>
</dbReference>
<sequence>MALRPISRRSVADQVFEQLLDDVVDGELPVGEPLPSERRLAEVLGISRPAVREALQRIAQTGLVEVRHGGGTTVRDYRRSAGLDLLPRLLVRGGQLNAAIGRSIIEARAEIGPGIAALAAERGGPGLADSLEAIVTRLETTTDPVAWQVGALDYWDVLVDGADSLVFRLMFNSLRSAYEPVVPALVSILADEVGRLEPYRLLAAAIRAGDAPTARAAAVHVLTPTGDALLAAFAAMDGPR</sequence>